<gene>
    <name evidence="3" type="ORF">G1C98_0540</name>
</gene>
<dbReference type="EMBL" id="JAAIIF010000006">
    <property type="protein sequence ID" value="NMM95804.1"/>
    <property type="molecule type" value="Genomic_DNA"/>
</dbReference>
<feature type="region of interest" description="Disordered" evidence="1">
    <location>
        <begin position="240"/>
        <end position="273"/>
    </location>
</feature>
<proteinExistence type="predicted"/>
<keyword evidence="2" id="KW-0812">Transmembrane</keyword>
<feature type="transmembrane region" description="Helical" evidence="2">
    <location>
        <begin position="143"/>
        <end position="164"/>
    </location>
</feature>
<organism evidence="3 4">
    <name type="scientific">Bifidobacterium erythrocebi</name>
    <dbReference type="NCBI Taxonomy" id="2675325"/>
    <lineage>
        <taxon>Bacteria</taxon>
        <taxon>Bacillati</taxon>
        <taxon>Actinomycetota</taxon>
        <taxon>Actinomycetes</taxon>
        <taxon>Bifidobacteriales</taxon>
        <taxon>Bifidobacteriaceae</taxon>
        <taxon>Bifidobacterium</taxon>
    </lineage>
</organism>
<name>A0A7Y0ESV9_9BIFI</name>
<feature type="compositionally biased region" description="Low complexity" evidence="1">
    <location>
        <begin position="214"/>
        <end position="224"/>
    </location>
</feature>
<dbReference type="AlphaFoldDB" id="A0A7Y0ESV9"/>
<feature type="compositionally biased region" description="Low complexity" evidence="1">
    <location>
        <begin position="14"/>
        <end position="26"/>
    </location>
</feature>
<evidence type="ECO:0000313" key="4">
    <source>
        <dbReference type="Proteomes" id="UP000529710"/>
    </source>
</evidence>
<feature type="region of interest" description="Disordered" evidence="1">
    <location>
        <begin position="175"/>
        <end position="226"/>
    </location>
</feature>
<comment type="caution">
    <text evidence="3">The sequence shown here is derived from an EMBL/GenBank/DDBJ whole genome shotgun (WGS) entry which is preliminary data.</text>
</comment>
<sequence length="380" mass="39203">MAEDNANPMPPMENNPNGNQPNDYGNAAADGGTQPGGYVSVDGNTQPMGYAPVEGNAQFNGYAPADGTQPGGYAPMNGYATQLPHGGASANGGYAGGQPYAPTQPMQPVQPVQSSQNSPFANQQLPVNGRPPKDKPQADTSKIMQYATLAISIVALILGIAANVHVVKPYRLASVSAPTSVGDSAKSKKDSDSKAKDSETKDSTAKSESESTGDDSSAGTSGKDLLGKYAGTVDGKKMYELNLPGARGGNSQSGDSKSSGSRGKGYTVSADSNLDGDYELGDYNLHLEITNFEATGTSATLTTEVTNNGTSGQTANFVATLSQNGKAVDLEGIDTAGKTIEPGHKAIITTKFRLNDPSQPVTIEIPLAGEKMRITFTPQS</sequence>
<evidence type="ECO:0000256" key="2">
    <source>
        <dbReference type="SAM" id="Phobius"/>
    </source>
</evidence>
<evidence type="ECO:0000313" key="3">
    <source>
        <dbReference type="EMBL" id="NMM95804.1"/>
    </source>
</evidence>
<reference evidence="3 4" key="1">
    <citation type="submission" date="2020-02" db="EMBL/GenBank/DDBJ databases">
        <title>Characterization of phylogenetic diversity of novel bifidobacterial species isolated in Czech ZOOs.</title>
        <authorList>
            <person name="Lugli G.A."/>
            <person name="Vera N.B."/>
            <person name="Ventura M."/>
        </authorList>
    </citation>
    <scope>NUCLEOTIDE SEQUENCE [LARGE SCALE GENOMIC DNA]</scope>
    <source>
        <strain evidence="3 4">DSM 109960</strain>
    </source>
</reference>
<feature type="compositionally biased region" description="Basic and acidic residues" evidence="1">
    <location>
        <begin position="185"/>
        <end position="209"/>
    </location>
</feature>
<accession>A0A7Y0ESV9</accession>
<keyword evidence="2" id="KW-1133">Transmembrane helix</keyword>
<protein>
    <submittedName>
        <fullName evidence="3">Uncharacterized protein</fullName>
    </submittedName>
</protein>
<dbReference type="RefSeq" id="WP_169078983.1">
    <property type="nucleotide sequence ID" value="NZ_JAAIIF010000006.1"/>
</dbReference>
<evidence type="ECO:0000256" key="1">
    <source>
        <dbReference type="SAM" id="MobiDB-lite"/>
    </source>
</evidence>
<keyword evidence="2" id="KW-0472">Membrane</keyword>
<keyword evidence="4" id="KW-1185">Reference proteome</keyword>
<feature type="region of interest" description="Disordered" evidence="1">
    <location>
        <begin position="1"/>
        <end position="139"/>
    </location>
</feature>
<dbReference type="Proteomes" id="UP000529710">
    <property type="component" value="Unassembled WGS sequence"/>
</dbReference>
<feature type="compositionally biased region" description="Low complexity" evidence="1">
    <location>
        <begin position="249"/>
        <end position="265"/>
    </location>
</feature>
<feature type="compositionally biased region" description="Low complexity" evidence="1">
    <location>
        <begin position="103"/>
        <end position="119"/>
    </location>
</feature>